<dbReference type="PANTHER" id="PTHR46190:SF1">
    <property type="entry name" value="SI:CH211-201H21.5"/>
    <property type="match status" value="1"/>
</dbReference>
<dbReference type="InterPro" id="IPR001910">
    <property type="entry name" value="Inosine/uridine_hydrolase_dom"/>
</dbReference>
<dbReference type="Pfam" id="PF01156">
    <property type="entry name" value="IU_nuc_hydro"/>
    <property type="match status" value="1"/>
</dbReference>
<gene>
    <name evidence="3" type="ORF">NQ315_004811</name>
</gene>
<dbReference type="EMBL" id="JANEYG010000013">
    <property type="protein sequence ID" value="KAJ8920672.1"/>
    <property type="molecule type" value="Genomic_DNA"/>
</dbReference>
<dbReference type="InterPro" id="IPR036452">
    <property type="entry name" value="Ribo_hydro-like"/>
</dbReference>
<keyword evidence="4" id="KW-1185">Reference proteome</keyword>
<dbReference type="Proteomes" id="UP001159042">
    <property type="component" value="Unassembled WGS sequence"/>
</dbReference>
<proteinExistence type="inferred from homology"/>
<dbReference type="GO" id="GO:0016799">
    <property type="term" value="F:hydrolase activity, hydrolyzing N-glycosyl compounds"/>
    <property type="evidence" value="ECO:0007669"/>
    <property type="project" value="InterPro"/>
</dbReference>
<evidence type="ECO:0000256" key="1">
    <source>
        <dbReference type="ARBA" id="ARBA00009176"/>
    </source>
</evidence>
<dbReference type="InterPro" id="IPR052775">
    <property type="entry name" value="IUN_hydrolase"/>
</dbReference>
<dbReference type="AlphaFoldDB" id="A0AAV8W1X9"/>
<evidence type="ECO:0000313" key="3">
    <source>
        <dbReference type="EMBL" id="KAJ8920672.1"/>
    </source>
</evidence>
<feature type="domain" description="Inosine/uridine-preferring nucleoside hydrolase" evidence="2">
    <location>
        <begin position="9"/>
        <end position="307"/>
    </location>
</feature>
<dbReference type="CDD" id="cd02649">
    <property type="entry name" value="nuc_hydro_CeIAG"/>
    <property type="match status" value="1"/>
</dbReference>
<sequence>MNEKVQKRIVIDLDAGTDDYLALLILLYEEKIGNVKIEAILCSMGNTSVQNVLKNVIRLLEFADRKDIPIYKGAKKQFIYPKESISLFHGKDGFGDLDHDKEPDLSIVRNTVSSAALYEIANKYPNEIYLICIGPLTNLALALKLYEDLDSKIREVWIMGGNATAVGNTTSSAEFNFYVDPEAAYIALECLKVPIFILPWEPCLLSNITFEWRYDVLGDKTPALNLLTRAEKKIYNNTYFKHWAPCDAFLVFCFLNPDKHITKQSDHHVTIELSGCYTRGQMVLDHLRNRCSNVTIIENFDIELFKDVVLKTTTV</sequence>
<dbReference type="Gene3D" id="3.90.245.10">
    <property type="entry name" value="Ribonucleoside hydrolase-like"/>
    <property type="match status" value="1"/>
</dbReference>
<evidence type="ECO:0000313" key="4">
    <source>
        <dbReference type="Proteomes" id="UP001159042"/>
    </source>
</evidence>
<accession>A0AAV8W1X9</accession>
<dbReference type="SUPFAM" id="SSF53590">
    <property type="entry name" value="Nucleoside hydrolase"/>
    <property type="match status" value="1"/>
</dbReference>
<protein>
    <recommendedName>
        <fullName evidence="2">Inosine/uridine-preferring nucleoside hydrolase domain-containing protein</fullName>
    </recommendedName>
</protein>
<dbReference type="PANTHER" id="PTHR46190">
    <property type="entry name" value="SI:CH211-201H21.5-RELATED"/>
    <property type="match status" value="1"/>
</dbReference>
<name>A0AAV8W1X9_9CUCU</name>
<comment type="similarity">
    <text evidence="1">Belongs to the IUNH family.</text>
</comment>
<reference evidence="3 4" key="1">
    <citation type="journal article" date="2023" name="Insect Mol. Biol.">
        <title>Genome sequencing provides insights into the evolution of gene families encoding plant cell wall-degrading enzymes in longhorned beetles.</title>
        <authorList>
            <person name="Shin N.R."/>
            <person name="Okamura Y."/>
            <person name="Kirsch R."/>
            <person name="Pauchet Y."/>
        </authorList>
    </citation>
    <scope>NUCLEOTIDE SEQUENCE [LARGE SCALE GENOMIC DNA]</scope>
    <source>
        <strain evidence="3">EAD_L_NR</strain>
    </source>
</reference>
<organism evidence="3 4">
    <name type="scientific">Exocentrus adspersus</name>
    <dbReference type="NCBI Taxonomy" id="1586481"/>
    <lineage>
        <taxon>Eukaryota</taxon>
        <taxon>Metazoa</taxon>
        <taxon>Ecdysozoa</taxon>
        <taxon>Arthropoda</taxon>
        <taxon>Hexapoda</taxon>
        <taxon>Insecta</taxon>
        <taxon>Pterygota</taxon>
        <taxon>Neoptera</taxon>
        <taxon>Endopterygota</taxon>
        <taxon>Coleoptera</taxon>
        <taxon>Polyphaga</taxon>
        <taxon>Cucujiformia</taxon>
        <taxon>Chrysomeloidea</taxon>
        <taxon>Cerambycidae</taxon>
        <taxon>Lamiinae</taxon>
        <taxon>Acanthocinini</taxon>
        <taxon>Exocentrus</taxon>
    </lineage>
</organism>
<evidence type="ECO:0000259" key="2">
    <source>
        <dbReference type="Pfam" id="PF01156"/>
    </source>
</evidence>
<comment type="caution">
    <text evidence="3">The sequence shown here is derived from an EMBL/GenBank/DDBJ whole genome shotgun (WGS) entry which is preliminary data.</text>
</comment>